<dbReference type="Proteomes" id="UP000275749">
    <property type="component" value="Unassembled WGS sequence"/>
</dbReference>
<accession>A0A3N1ZQ02</accession>
<evidence type="ECO:0000259" key="1">
    <source>
        <dbReference type="Pfam" id="PF13490"/>
    </source>
</evidence>
<reference evidence="2 3" key="1">
    <citation type="submission" date="2018-11" db="EMBL/GenBank/DDBJ databases">
        <title>Sequencing the genomes of 1000 actinobacteria strains.</title>
        <authorList>
            <person name="Klenk H.-P."/>
        </authorList>
    </citation>
    <scope>NUCLEOTIDE SEQUENCE [LARGE SCALE GENOMIC DNA]</scope>
    <source>
        <strain evidence="2 3">DSM 10546</strain>
    </source>
</reference>
<dbReference type="Pfam" id="PF13490">
    <property type="entry name" value="zf-HC2"/>
    <property type="match status" value="1"/>
</dbReference>
<gene>
    <name evidence="2" type="ORF">EDD41_0105</name>
</gene>
<organism evidence="2 3">
    <name type="scientific">Luteococcus japonicus</name>
    <dbReference type="NCBI Taxonomy" id="33984"/>
    <lineage>
        <taxon>Bacteria</taxon>
        <taxon>Bacillati</taxon>
        <taxon>Actinomycetota</taxon>
        <taxon>Actinomycetes</taxon>
        <taxon>Propionibacteriales</taxon>
        <taxon>Propionibacteriaceae</taxon>
        <taxon>Luteococcus</taxon>
    </lineage>
</organism>
<dbReference type="RefSeq" id="WP_123574623.1">
    <property type="nucleotide sequence ID" value="NZ_RKHG01000001.1"/>
</dbReference>
<dbReference type="AlphaFoldDB" id="A0A3N1ZQ02"/>
<comment type="caution">
    <text evidence="2">The sequence shown here is derived from an EMBL/GenBank/DDBJ whole genome shotgun (WGS) entry which is preliminary data.</text>
</comment>
<name>A0A3N1ZQ02_9ACTN</name>
<protein>
    <submittedName>
        <fullName evidence="2">Mycothiol system anti-sigma-R factor</fullName>
    </submittedName>
</protein>
<dbReference type="InterPro" id="IPR027383">
    <property type="entry name" value="Znf_put"/>
</dbReference>
<dbReference type="EMBL" id="RKHG01000001">
    <property type="protein sequence ID" value="ROR52985.1"/>
    <property type="molecule type" value="Genomic_DNA"/>
</dbReference>
<evidence type="ECO:0000313" key="2">
    <source>
        <dbReference type="EMBL" id="ROR52985.1"/>
    </source>
</evidence>
<evidence type="ECO:0000313" key="3">
    <source>
        <dbReference type="Proteomes" id="UP000275749"/>
    </source>
</evidence>
<sequence length="89" mass="10013">MTDPAMSHAEDHDACTEALGHVQAFLHGELTECDADLVRHHLDACEKCLENYDIEQTIATLIKRCNPPQAASTQLRMRIISMSLTLHER</sequence>
<proteinExistence type="predicted"/>
<feature type="domain" description="Putative zinc-finger" evidence="1">
    <location>
        <begin position="15"/>
        <end position="48"/>
    </location>
</feature>